<proteinExistence type="predicted"/>
<sequence length="197" mass="20702">MALTPLATPDDLRAAGVAVSEDEEPLVAHWLAVASAAVREAAGCPISETISTVDIEGEAGVWLHLPGPPVTAVAAVAVDEVPVTDWRLRSNSLWRRSGWHGGDPPAEVTVTYTHGLPDVPADIIELVCRIAAAALVAWRSAPDGGGLAAGDVRSERLGDYSVTYGSDGLVTEMELPDYLRERLAARFGGGAALVRFR</sequence>
<organism evidence="1 2">
    <name type="scientific">Streptomyces chisholmiae</name>
    <dbReference type="NCBI Taxonomy" id="3075540"/>
    <lineage>
        <taxon>Bacteria</taxon>
        <taxon>Bacillati</taxon>
        <taxon>Actinomycetota</taxon>
        <taxon>Actinomycetes</taxon>
        <taxon>Kitasatosporales</taxon>
        <taxon>Streptomycetaceae</taxon>
        <taxon>Streptomyces</taxon>
    </lineage>
</organism>
<evidence type="ECO:0000313" key="1">
    <source>
        <dbReference type="EMBL" id="MDT0270259.1"/>
    </source>
</evidence>
<accession>A0ABU2K0F6</accession>
<dbReference type="RefSeq" id="WP_311670339.1">
    <property type="nucleotide sequence ID" value="NZ_JAVREO010000025.1"/>
</dbReference>
<comment type="caution">
    <text evidence="1">The sequence shown here is derived from an EMBL/GenBank/DDBJ whole genome shotgun (WGS) entry which is preliminary data.</text>
</comment>
<reference evidence="2" key="1">
    <citation type="submission" date="2023-07" db="EMBL/GenBank/DDBJ databases">
        <title>30 novel species of actinomycetes from the DSMZ collection.</title>
        <authorList>
            <person name="Nouioui I."/>
        </authorList>
    </citation>
    <scope>NUCLEOTIDE SEQUENCE [LARGE SCALE GENOMIC DNA]</scope>
    <source>
        <strain evidence="2">DSM 44915</strain>
    </source>
</reference>
<dbReference type="Proteomes" id="UP001183410">
    <property type="component" value="Unassembled WGS sequence"/>
</dbReference>
<name>A0ABU2K0F6_9ACTN</name>
<evidence type="ECO:0000313" key="2">
    <source>
        <dbReference type="Proteomes" id="UP001183410"/>
    </source>
</evidence>
<keyword evidence="2" id="KW-1185">Reference proteome</keyword>
<protein>
    <recommendedName>
        <fullName evidence="3">Head-to-tail adaptor</fullName>
    </recommendedName>
</protein>
<dbReference type="EMBL" id="JAVREO010000025">
    <property type="protein sequence ID" value="MDT0270259.1"/>
    <property type="molecule type" value="Genomic_DNA"/>
</dbReference>
<evidence type="ECO:0008006" key="3">
    <source>
        <dbReference type="Google" id="ProtNLM"/>
    </source>
</evidence>
<gene>
    <name evidence="1" type="ORF">RM844_28710</name>
</gene>